<dbReference type="Pfam" id="PF00534">
    <property type="entry name" value="Glycos_transf_1"/>
    <property type="match status" value="1"/>
</dbReference>
<dbReference type="AlphaFoldDB" id="A0A3A8ET67"/>
<dbReference type="OrthoDB" id="9802524at2"/>
<dbReference type="SUPFAM" id="SSF53756">
    <property type="entry name" value="UDP-Glycosyltransferase/glycogen phosphorylase"/>
    <property type="match status" value="1"/>
</dbReference>
<keyword evidence="4" id="KW-1185">Reference proteome</keyword>
<comment type="caution">
    <text evidence="3">The sequence shown here is derived from an EMBL/GenBank/DDBJ whole genome shotgun (WGS) entry which is preliminary data.</text>
</comment>
<dbReference type="GO" id="GO:0016757">
    <property type="term" value="F:glycosyltransferase activity"/>
    <property type="evidence" value="ECO:0007669"/>
    <property type="project" value="InterPro"/>
</dbReference>
<dbReference type="CDD" id="cd03825">
    <property type="entry name" value="GT4_WcaC-like"/>
    <property type="match status" value="1"/>
</dbReference>
<dbReference type="EMBL" id="RAXT01000014">
    <property type="protein sequence ID" value="RKG38052.1"/>
    <property type="molecule type" value="Genomic_DNA"/>
</dbReference>
<dbReference type="RefSeq" id="WP_120383954.1">
    <property type="nucleotide sequence ID" value="NZ_RAXT01000014.1"/>
</dbReference>
<evidence type="ECO:0000259" key="1">
    <source>
        <dbReference type="Pfam" id="PF00534"/>
    </source>
</evidence>
<feature type="domain" description="Glycosyl transferase family 1" evidence="1">
    <location>
        <begin position="247"/>
        <end position="386"/>
    </location>
</feature>
<reference evidence="3 4" key="1">
    <citation type="submission" date="2018-09" db="EMBL/GenBank/DDBJ databases">
        <title>The draft genome of Acinetobacter spp. strains.</title>
        <authorList>
            <person name="Qin J."/>
            <person name="Feng Y."/>
            <person name="Zong Z."/>
        </authorList>
    </citation>
    <scope>NUCLEOTIDE SEQUENCE [LARGE SCALE GENOMIC DNA]</scope>
    <source>
        <strain evidence="3 4">WCHAc060115</strain>
    </source>
</reference>
<protein>
    <submittedName>
        <fullName evidence="3">Glycosyltransferase</fullName>
    </submittedName>
</protein>
<organism evidence="3 4">
    <name type="scientific">Acinetobacter rongchengensis</name>
    <dbReference type="NCBI Taxonomy" id="2419601"/>
    <lineage>
        <taxon>Bacteria</taxon>
        <taxon>Pseudomonadati</taxon>
        <taxon>Pseudomonadota</taxon>
        <taxon>Gammaproteobacteria</taxon>
        <taxon>Moraxellales</taxon>
        <taxon>Moraxellaceae</taxon>
        <taxon>Acinetobacter</taxon>
    </lineage>
</organism>
<evidence type="ECO:0000313" key="4">
    <source>
        <dbReference type="Proteomes" id="UP000280405"/>
    </source>
</evidence>
<dbReference type="PANTHER" id="PTHR45947:SF3">
    <property type="entry name" value="SULFOQUINOVOSYL TRANSFERASE SQD2"/>
    <property type="match status" value="1"/>
</dbReference>
<evidence type="ECO:0000259" key="2">
    <source>
        <dbReference type="Pfam" id="PF13439"/>
    </source>
</evidence>
<proteinExistence type="predicted"/>
<feature type="domain" description="Glycosyltransferase subfamily 4-like N-terminal" evidence="2">
    <location>
        <begin position="86"/>
        <end position="215"/>
    </location>
</feature>
<evidence type="ECO:0000313" key="3">
    <source>
        <dbReference type="EMBL" id="RKG38052.1"/>
    </source>
</evidence>
<dbReference type="InterPro" id="IPR001296">
    <property type="entry name" value="Glyco_trans_1"/>
</dbReference>
<dbReference type="Proteomes" id="UP000280405">
    <property type="component" value="Unassembled WGS sequence"/>
</dbReference>
<dbReference type="Pfam" id="PF13439">
    <property type="entry name" value="Glyco_transf_4"/>
    <property type="match status" value="1"/>
</dbReference>
<keyword evidence="3" id="KW-0808">Transferase</keyword>
<gene>
    <name evidence="3" type="ORF">D7V20_08970</name>
</gene>
<dbReference type="PANTHER" id="PTHR45947">
    <property type="entry name" value="SULFOQUINOVOSYL TRANSFERASE SQD2"/>
    <property type="match status" value="1"/>
</dbReference>
<name>A0A3A8ET67_9GAMM</name>
<sequence>MKIVHFNKSDLHGGAARAAYRIHHALRMVDINSTMQVDNAVSEDWTVETSKSLIYDLIKKIHRLISKMINQLLRTKNLILHSPAIFSSGRDREINNSNADIVHLHWIQGEMLSIKEIGKITKPIVWTLHDMWAFCGAEHYTEDNRYKDGYVKCNRPNNEEGFDLNRWTWNRKCKFWKRPIHIVTPSHWLADCVKSSYLMKGWSVTVIPNAIDTDQWKFINKGYARSILTLPENKKLLLFGAMGGWSDLRKGFDLLLLALQVLKEQVDEIELVVFGQLEPKEPINLGFPIHYMGHLYDDVSLNLLYSAADIMLIPSRQDNLPNTGVESLASGTPIVAFDTCGLSDIVKHCKTGYLAEAFDINDFAKGIAWILENDQRYEILSNNSRQFAVNNFSYSVVAEKYRALYEKVMEPQ</sequence>
<dbReference type="Gene3D" id="3.40.50.2000">
    <property type="entry name" value="Glycogen Phosphorylase B"/>
    <property type="match status" value="2"/>
</dbReference>
<dbReference type="InterPro" id="IPR028098">
    <property type="entry name" value="Glyco_trans_4-like_N"/>
</dbReference>
<dbReference type="InterPro" id="IPR050194">
    <property type="entry name" value="Glycosyltransferase_grp1"/>
</dbReference>
<accession>A0A3A8ET67</accession>